<reference evidence="2 3" key="1">
    <citation type="submission" date="2016-12" db="EMBL/GenBank/DDBJ databases">
        <title>Study of bacterial adaptation to deep sea.</title>
        <authorList>
            <person name="Song J."/>
            <person name="Yoshizawa S."/>
            <person name="Kogure K."/>
        </authorList>
    </citation>
    <scope>NUCLEOTIDE SEQUENCE [LARGE SCALE GENOMIC DNA]</scope>
    <source>
        <strain evidence="2 3">SAORIC-165</strain>
    </source>
</reference>
<proteinExistence type="predicted"/>
<name>A0A2S7U164_9BACT</name>
<dbReference type="Proteomes" id="UP000239907">
    <property type="component" value="Unassembled WGS sequence"/>
</dbReference>
<evidence type="ECO:0000313" key="2">
    <source>
        <dbReference type="EMBL" id="PQJ28072.1"/>
    </source>
</evidence>
<dbReference type="Gene3D" id="6.10.10.120">
    <property type="entry name" value="Antitoxin ParD1-like"/>
    <property type="match status" value="1"/>
</dbReference>
<keyword evidence="3" id="KW-1185">Reference proteome</keyword>
<accession>A0A2S7U164</accession>
<evidence type="ECO:0000313" key="3">
    <source>
        <dbReference type="Proteomes" id="UP000239907"/>
    </source>
</evidence>
<organism evidence="2 3">
    <name type="scientific">Rubritalea profundi</name>
    <dbReference type="NCBI Taxonomy" id="1658618"/>
    <lineage>
        <taxon>Bacteria</taxon>
        <taxon>Pseudomonadati</taxon>
        <taxon>Verrucomicrobiota</taxon>
        <taxon>Verrucomicrobiia</taxon>
        <taxon>Verrucomicrobiales</taxon>
        <taxon>Rubritaleaceae</taxon>
        <taxon>Rubritalea</taxon>
    </lineage>
</organism>
<dbReference type="EMBL" id="MQWA01000001">
    <property type="protein sequence ID" value="PQJ28072.1"/>
    <property type="molecule type" value="Genomic_DNA"/>
</dbReference>
<dbReference type="AlphaFoldDB" id="A0A2S7U164"/>
<dbReference type="SUPFAM" id="SSF47598">
    <property type="entry name" value="Ribbon-helix-helix"/>
    <property type="match status" value="1"/>
</dbReference>
<comment type="caution">
    <text evidence="2">The sequence shown here is derived from an EMBL/GenBank/DDBJ whole genome shotgun (WGS) entry which is preliminary data.</text>
</comment>
<dbReference type="GO" id="GO:0006355">
    <property type="term" value="P:regulation of DNA-templated transcription"/>
    <property type="evidence" value="ECO:0007669"/>
    <property type="project" value="InterPro"/>
</dbReference>
<gene>
    <name evidence="2" type="ORF">BSZ32_05850</name>
</gene>
<dbReference type="InterPro" id="IPR010985">
    <property type="entry name" value="Ribbon_hlx_hlx"/>
</dbReference>
<sequence length="101" mass="11563">MADVARLNISLPEPMLSGITHLVKSGEYSTPSEFVRDAVRREMERRDSKVMRESALSHLKSLAQEAFESGDAMEVKDVESWKKTQLSRLEERLRDKQRADA</sequence>
<dbReference type="CDD" id="cd22231">
    <property type="entry name" value="RHH_NikR_HicB-like"/>
    <property type="match status" value="1"/>
</dbReference>
<evidence type="ECO:0000259" key="1">
    <source>
        <dbReference type="Pfam" id="PF01402"/>
    </source>
</evidence>
<dbReference type="InterPro" id="IPR038296">
    <property type="entry name" value="ParD_sf"/>
</dbReference>
<dbReference type="OrthoDB" id="514770at2"/>
<feature type="domain" description="Ribbon-helix-helix protein CopG" evidence="1">
    <location>
        <begin position="6"/>
        <end position="45"/>
    </location>
</feature>
<dbReference type="RefSeq" id="WP_105042572.1">
    <property type="nucleotide sequence ID" value="NZ_MQWA01000001.1"/>
</dbReference>
<protein>
    <recommendedName>
        <fullName evidence="1">Ribbon-helix-helix protein CopG domain-containing protein</fullName>
    </recommendedName>
</protein>
<dbReference type="InterPro" id="IPR002145">
    <property type="entry name" value="CopG"/>
</dbReference>
<dbReference type="Pfam" id="PF01402">
    <property type="entry name" value="RHH_1"/>
    <property type="match status" value="1"/>
</dbReference>